<feature type="non-terminal residue" evidence="1">
    <location>
        <position position="96"/>
    </location>
</feature>
<dbReference type="AlphaFoldDB" id="A0A382Y861"/>
<protein>
    <submittedName>
        <fullName evidence="1">Uncharacterized protein</fullName>
    </submittedName>
</protein>
<proteinExistence type="predicted"/>
<accession>A0A382Y861</accession>
<evidence type="ECO:0000313" key="1">
    <source>
        <dbReference type="EMBL" id="SVD78678.1"/>
    </source>
</evidence>
<reference evidence="1" key="1">
    <citation type="submission" date="2018-05" db="EMBL/GenBank/DDBJ databases">
        <authorList>
            <person name="Lanie J.A."/>
            <person name="Ng W.-L."/>
            <person name="Kazmierczak K.M."/>
            <person name="Andrzejewski T.M."/>
            <person name="Davidsen T.M."/>
            <person name="Wayne K.J."/>
            <person name="Tettelin H."/>
            <person name="Glass J.I."/>
            <person name="Rusch D."/>
            <person name="Podicherti R."/>
            <person name="Tsui H.-C.T."/>
            <person name="Winkler M.E."/>
        </authorList>
    </citation>
    <scope>NUCLEOTIDE SEQUENCE</scope>
</reference>
<gene>
    <name evidence="1" type="ORF">METZ01_LOCUS431532</name>
</gene>
<dbReference type="EMBL" id="UINC01173208">
    <property type="protein sequence ID" value="SVD78678.1"/>
    <property type="molecule type" value="Genomic_DNA"/>
</dbReference>
<organism evidence="1">
    <name type="scientific">marine metagenome</name>
    <dbReference type="NCBI Taxonomy" id="408172"/>
    <lineage>
        <taxon>unclassified sequences</taxon>
        <taxon>metagenomes</taxon>
        <taxon>ecological metagenomes</taxon>
    </lineage>
</organism>
<sequence>MNREPLCKIDDVALVRDLFQENGVLQEKIRTALNTNEERTEQALQEAIRFLFLVSLHNEVLTPSHKVDLAWHEFILTTRSYHKFCQHHFGRYIHHS</sequence>
<name>A0A382Y861_9ZZZZ</name>